<evidence type="ECO:0000259" key="1">
    <source>
        <dbReference type="Pfam" id="PF12237"/>
    </source>
</evidence>
<dbReference type="EMBL" id="MK500446">
    <property type="protein sequence ID" value="QBK89919.1"/>
    <property type="molecule type" value="Genomic_DNA"/>
</dbReference>
<dbReference type="InterPro" id="IPR039881">
    <property type="entry name" value="PCIF1-like"/>
</dbReference>
<dbReference type="GO" id="GO:0099122">
    <property type="term" value="F:RNA polymerase II C-terminal domain binding"/>
    <property type="evidence" value="ECO:0007669"/>
    <property type="project" value="InterPro"/>
</dbReference>
<organism evidence="2">
    <name type="scientific">Pithovirus LCPAC101</name>
    <dbReference type="NCBI Taxonomy" id="2506586"/>
    <lineage>
        <taxon>Viruses</taxon>
        <taxon>Pithoviruses</taxon>
    </lineage>
</organism>
<dbReference type="PANTHER" id="PTHR21727:SF0">
    <property type="entry name" value="MRNA (2'-O-METHYLADENOSINE-N(6)-)-METHYLTRANSFERASE"/>
    <property type="match status" value="1"/>
</dbReference>
<protein>
    <submittedName>
        <fullName evidence="2">Phosphorylated CTD interacting factor 1 WW domain protein</fullName>
    </submittedName>
</protein>
<sequence length="482" mass="56483">MNFNTHTGDNETNWKVVKNRHGKEKVNTQLPKMEDCMGISLIHRAFDNDIICICNKIIENISKKNNNNNNNNKIMTSLYISTRHNLFQNLRKYSRRIGKENNIKIDIDGLITRWLFSQQILSDGEDLSYPYIKNDTYSSSITHEIYKDFIQSHTKLSPAELLDKCKIITKDFVNYSNDIYNRRLKPLYKKRKVYNISNDNYPLIHVSSSASIKNAKNIAWNNNNKNIMDVHYYKLLSLFKSYISDRKIRRISQPDNSEGGISENVDEDYTEEKFHYFLFVLIDQYDNILHDGYQASIPSTLANYLQMNLGVSTEMFASPMNALYPNYYSAYPFTDKYFMSKGSILFNFMNIEEGSFESNPPYTEDFMLLNAYMITYILNKSCKNIDKTRQQKPLSFVIINPNWTDTPSFHALVNSKYNVIKNKYIHIKKLKHKYISGKQHKCSDVDYISGVDSFIYILQNKAGAQKWPVTQDKINNIIKKFY</sequence>
<dbReference type="PANTHER" id="PTHR21727">
    <property type="entry name" value="PHOSPHORYLATED CTD INTERACTING FACTOR 1"/>
    <property type="match status" value="1"/>
</dbReference>
<accession>A0A481Z4I6</accession>
<dbReference type="Pfam" id="PF12237">
    <property type="entry name" value="PCIF1_WW"/>
    <property type="match status" value="1"/>
</dbReference>
<gene>
    <name evidence="2" type="ORF">LCPAC101_02020</name>
</gene>
<proteinExistence type="predicted"/>
<feature type="domain" description="PCIF1 WW" evidence="1">
    <location>
        <begin position="265"/>
        <end position="437"/>
    </location>
</feature>
<name>A0A481Z4I6_9VIRU</name>
<reference evidence="2" key="1">
    <citation type="journal article" date="2019" name="MBio">
        <title>Virus Genomes from Deep Sea Sediments Expand the Ocean Megavirome and Support Independent Origins of Viral Gigantism.</title>
        <authorList>
            <person name="Backstrom D."/>
            <person name="Yutin N."/>
            <person name="Jorgensen S.L."/>
            <person name="Dharamshi J."/>
            <person name="Homa F."/>
            <person name="Zaremba-Niedwiedzka K."/>
            <person name="Spang A."/>
            <person name="Wolf Y.I."/>
            <person name="Koonin E.V."/>
            <person name="Ettema T.J."/>
        </authorList>
    </citation>
    <scope>NUCLEOTIDE SEQUENCE</scope>
</reference>
<dbReference type="InterPro" id="IPR022035">
    <property type="entry name" value="PCIF1_WW"/>
</dbReference>
<dbReference type="GO" id="GO:0016422">
    <property type="term" value="F:mRNA (2'-O-methyladenosine-N6-)-methyltransferase activity"/>
    <property type="evidence" value="ECO:0007669"/>
    <property type="project" value="InterPro"/>
</dbReference>
<evidence type="ECO:0000313" key="2">
    <source>
        <dbReference type="EMBL" id="QBK89919.1"/>
    </source>
</evidence>